<dbReference type="Pfam" id="PF05854">
    <property type="entry name" value="MC1"/>
    <property type="match status" value="1"/>
</dbReference>
<reference evidence="3" key="1">
    <citation type="journal article" date="2020" name="bioRxiv">
        <title>A rank-normalized archaeal taxonomy based on genome phylogeny resolves widespread incomplete and uneven classifications.</title>
        <authorList>
            <person name="Rinke C."/>
            <person name="Chuvochina M."/>
            <person name="Mussig A.J."/>
            <person name="Chaumeil P.-A."/>
            <person name="Waite D.W."/>
            <person name="Whitman W.B."/>
            <person name="Parks D.H."/>
            <person name="Hugenholtz P."/>
        </authorList>
    </citation>
    <scope>NUCLEOTIDE SEQUENCE</scope>
    <source>
        <strain evidence="3">UBA12518</strain>
    </source>
</reference>
<dbReference type="AlphaFoldDB" id="A0A832VZ17"/>
<dbReference type="Proteomes" id="UP000600363">
    <property type="component" value="Unassembled WGS sequence"/>
</dbReference>
<proteinExistence type="predicted"/>
<dbReference type="Gene3D" id="3.10.470.10">
    <property type="entry name" value="Chromosomal protein MC1"/>
    <property type="match status" value="1"/>
</dbReference>
<evidence type="ECO:0000313" key="4">
    <source>
        <dbReference type="Proteomes" id="UP000600363"/>
    </source>
</evidence>
<dbReference type="RefSeq" id="WP_042687601.1">
    <property type="nucleotide sequence ID" value="NZ_DUIH01000003.1"/>
</dbReference>
<dbReference type="SUPFAM" id="SSF102875">
    <property type="entry name" value="Chromosomal protein MC1"/>
    <property type="match status" value="1"/>
</dbReference>
<comment type="caution">
    <text evidence="3">The sequence shown here is derived from an EMBL/GenBank/DDBJ whole genome shotgun (WGS) entry which is preliminary data.</text>
</comment>
<dbReference type="GO" id="GO:0042262">
    <property type="term" value="P:DNA protection"/>
    <property type="evidence" value="ECO:0007669"/>
    <property type="project" value="InterPro"/>
</dbReference>
<dbReference type="EMBL" id="DUIH01000003">
    <property type="protein sequence ID" value="HIH69184.1"/>
    <property type="molecule type" value="Genomic_DNA"/>
</dbReference>
<dbReference type="InterPro" id="IPR008674">
    <property type="entry name" value="MC1"/>
</dbReference>
<keyword evidence="2" id="KW-0238">DNA-binding</keyword>
<name>A0A832VZ17_9EURY</name>
<evidence type="ECO:0000256" key="1">
    <source>
        <dbReference type="ARBA" id="ARBA00002562"/>
    </source>
</evidence>
<dbReference type="GO" id="GO:0003677">
    <property type="term" value="F:DNA binding"/>
    <property type="evidence" value="ECO:0007669"/>
    <property type="project" value="UniProtKB-KW"/>
</dbReference>
<sequence>MKDRKNFALRNEDGEEIGVFSGRQPRQAALKAATRMGGTKDKPAILRLREKGTNKVHVFEGWTELVPAPKNKPAWMPDKIKKAFVRKIGIERLEKR</sequence>
<organism evidence="3 4">
    <name type="scientific">Methermicoccus shengliensis</name>
    <dbReference type="NCBI Taxonomy" id="660064"/>
    <lineage>
        <taxon>Archaea</taxon>
        <taxon>Methanobacteriati</taxon>
        <taxon>Methanobacteriota</taxon>
        <taxon>Stenosarchaea group</taxon>
        <taxon>Methanomicrobia</taxon>
        <taxon>Methanosarcinales</taxon>
        <taxon>Methermicoccaceae</taxon>
        <taxon>Methermicoccus</taxon>
    </lineage>
</organism>
<evidence type="ECO:0000313" key="3">
    <source>
        <dbReference type="EMBL" id="HIH69184.1"/>
    </source>
</evidence>
<accession>A0A832VZ17</accession>
<protein>
    <submittedName>
        <fullName evidence="3">Chromosomal protein MC1</fullName>
    </submittedName>
</protein>
<dbReference type="InterPro" id="IPR036620">
    <property type="entry name" value="MC1_sf"/>
</dbReference>
<evidence type="ECO:0000256" key="2">
    <source>
        <dbReference type="ARBA" id="ARBA00023125"/>
    </source>
</evidence>
<comment type="function">
    <text evidence="1">Protects DNA against thermal denaturation and modulates transcription.</text>
</comment>
<gene>
    <name evidence="3" type="ORF">HA299_00965</name>
</gene>